<evidence type="ECO:0000256" key="6">
    <source>
        <dbReference type="ARBA" id="ARBA00022857"/>
    </source>
</evidence>
<comment type="caution">
    <text evidence="13">The sequence shown here is derived from an EMBL/GenBank/DDBJ whole genome shotgun (WGS) entry which is preliminary data.</text>
</comment>
<evidence type="ECO:0000256" key="4">
    <source>
        <dbReference type="ARBA" id="ARBA00019465"/>
    </source>
</evidence>
<accession>A0A171KPQ4</accession>
<dbReference type="EC" id="1.1.1.169" evidence="3 10"/>
<dbReference type="RefSeq" id="WP_068373576.1">
    <property type="nucleotide sequence ID" value="NZ_CP033936.1"/>
</dbReference>
<sequence>MKITILGAGAMGALFGGQLAEAGHEVVLLDVDESRIQAIQTDGLVLETGSGRRTVRLPIMRPEQASGAPDWLLVFTKSLHTEAALAGVRHLIGPQTHLLSLQNGLGNAEKLAQAADAGRVAHGMTTVPADVAAPGVVRSHGRGYVRCMMADGHASAELEALAEAMRGAGLDCSVTPDVLVDIWEKVAFNAAMNSMCALAGCPVDGLAALPEGVALVHDTAAEVLAVARAQGVAVNEPRVAALMDHAMAHHTGHQPSMLQDRLAGRPTEIDAINGAVCRVARKLDIPVPRNETLWTLVRLADQHGILQAEKAQA</sequence>
<dbReference type="NCBIfam" id="TIGR00745">
    <property type="entry name" value="apbA_panE"/>
    <property type="match status" value="1"/>
</dbReference>
<feature type="domain" description="Ketopantoate reductase N-terminal" evidence="11">
    <location>
        <begin position="3"/>
        <end position="145"/>
    </location>
</feature>
<dbReference type="InterPro" id="IPR013332">
    <property type="entry name" value="KPR_N"/>
</dbReference>
<dbReference type="Gene3D" id="1.10.1040.10">
    <property type="entry name" value="N-(1-d-carboxylethyl)-l-norvaline Dehydrogenase, domain 2"/>
    <property type="match status" value="1"/>
</dbReference>
<dbReference type="PATRIC" id="fig|206506.3.peg.3008"/>
<dbReference type="Proteomes" id="UP000078084">
    <property type="component" value="Unassembled WGS sequence"/>
</dbReference>
<name>A0A171KPQ4_9BURK</name>
<dbReference type="UniPathway" id="UPA00028">
    <property type="reaction ID" value="UER00004"/>
</dbReference>
<evidence type="ECO:0000313" key="13">
    <source>
        <dbReference type="EMBL" id="KKO70871.1"/>
    </source>
</evidence>
<dbReference type="GO" id="GO:0015940">
    <property type="term" value="P:pantothenate biosynthetic process"/>
    <property type="evidence" value="ECO:0007669"/>
    <property type="project" value="UniProtKB-UniPathway"/>
</dbReference>
<dbReference type="STRING" id="206506.AAV32_14120"/>
<evidence type="ECO:0000256" key="10">
    <source>
        <dbReference type="RuleBase" id="RU362068"/>
    </source>
</evidence>
<comment type="function">
    <text evidence="10">Catalyzes the NADPH-dependent reduction of ketopantoate into pantoic acid.</text>
</comment>
<keyword evidence="5 10" id="KW-0566">Pantothenate biosynthesis</keyword>
<evidence type="ECO:0000313" key="14">
    <source>
        <dbReference type="Proteomes" id="UP000078084"/>
    </source>
</evidence>
<dbReference type="AlphaFoldDB" id="A0A171KPQ4"/>
<dbReference type="InterPro" id="IPR036291">
    <property type="entry name" value="NAD(P)-bd_dom_sf"/>
</dbReference>
<keyword evidence="6 10" id="KW-0521">NADP</keyword>
<dbReference type="GO" id="GO:0005737">
    <property type="term" value="C:cytoplasm"/>
    <property type="evidence" value="ECO:0007669"/>
    <property type="project" value="TreeGrafter"/>
</dbReference>
<evidence type="ECO:0000256" key="1">
    <source>
        <dbReference type="ARBA" id="ARBA00004994"/>
    </source>
</evidence>
<dbReference type="Pfam" id="PF08546">
    <property type="entry name" value="ApbA_C"/>
    <property type="match status" value="1"/>
</dbReference>
<evidence type="ECO:0000259" key="11">
    <source>
        <dbReference type="Pfam" id="PF02558"/>
    </source>
</evidence>
<evidence type="ECO:0000256" key="8">
    <source>
        <dbReference type="ARBA" id="ARBA00032024"/>
    </source>
</evidence>
<dbReference type="OrthoDB" id="8555723at2"/>
<dbReference type="GO" id="GO:0050661">
    <property type="term" value="F:NADP binding"/>
    <property type="evidence" value="ECO:0007669"/>
    <property type="project" value="TreeGrafter"/>
</dbReference>
<proteinExistence type="inferred from homology"/>
<dbReference type="PANTHER" id="PTHR43765">
    <property type="entry name" value="2-DEHYDROPANTOATE 2-REDUCTASE-RELATED"/>
    <property type="match status" value="1"/>
</dbReference>
<feature type="domain" description="Ketopantoate reductase C-terminal" evidence="12">
    <location>
        <begin position="178"/>
        <end position="299"/>
    </location>
</feature>
<dbReference type="Pfam" id="PF02558">
    <property type="entry name" value="ApbA"/>
    <property type="match status" value="1"/>
</dbReference>
<evidence type="ECO:0000259" key="12">
    <source>
        <dbReference type="Pfam" id="PF08546"/>
    </source>
</evidence>
<dbReference type="FunFam" id="1.10.1040.10:FF:000017">
    <property type="entry name" value="2-dehydropantoate 2-reductase"/>
    <property type="match status" value="1"/>
</dbReference>
<dbReference type="SUPFAM" id="SSF48179">
    <property type="entry name" value="6-phosphogluconate dehydrogenase C-terminal domain-like"/>
    <property type="match status" value="1"/>
</dbReference>
<dbReference type="GO" id="GO:0008677">
    <property type="term" value="F:2-dehydropantoate 2-reductase activity"/>
    <property type="evidence" value="ECO:0007669"/>
    <property type="project" value="UniProtKB-EC"/>
</dbReference>
<dbReference type="InterPro" id="IPR013328">
    <property type="entry name" value="6PGD_dom2"/>
</dbReference>
<evidence type="ECO:0000256" key="9">
    <source>
        <dbReference type="ARBA" id="ARBA00048793"/>
    </source>
</evidence>
<dbReference type="InterPro" id="IPR003710">
    <property type="entry name" value="ApbA"/>
</dbReference>
<evidence type="ECO:0000256" key="7">
    <source>
        <dbReference type="ARBA" id="ARBA00023002"/>
    </source>
</evidence>
<gene>
    <name evidence="13" type="ORF">AAV32_14120</name>
</gene>
<keyword evidence="7 10" id="KW-0560">Oxidoreductase</keyword>
<protein>
    <recommendedName>
        <fullName evidence="4 10">2-dehydropantoate 2-reductase</fullName>
        <ecNumber evidence="3 10">1.1.1.169</ecNumber>
    </recommendedName>
    <alternativeName>
        <fullName evidence="8 10">Ketopantoate reductase</fullName>
    </alternativeName>
</protein>
<dbReference type="InterPro" id="IPR008927">
    <property type="entry name" value="6-PGluconate_DH-like_C_sf"/>
</dbReference>
<dbReference type="SUPFAM" id="SSF51735">
    <property type="entry name" value="NAD(P)-binding Rossmann-fold domains"/>
    <property type="match status" value="1"/>
</dbReference>
<organism evidence="13 14">
    <name type="scientific">Kerstersia gyiorum</name>
    <dbReference type="NCBI Taxonomy" id="206506"/>
    <lineage>
        <taxon>Bacteria</taxon>
        <taxon>Pseudomonadati</taxon>
        <taxon>Pseudomonadota</taxon>
        <taxon>Betaproteobacteria</taxon>
        <taxon>Burkholderiales</taxon>
        <taxon>Alcaligenaceae</taxon>
        <taxon>Kerstersia</taxon>
    </lineage>
</organism>
<keyword evidence="14" id="KW-1185">Reference proteome</keyword>
<dbReference type="InterPro" id="IPR013752">
    <property type="entry name" value="KPA_reductase"/>
</dbReference>
<dbReference type="PANTHER" id="PTHR43765:SF2">
    <property type="entry name" value="2-DEHYDROPANTOATE 2-REDUCTASE"/>
    <property type="match status" value="1"/>
</dbReference>
<comment type="pathway">
    <text evidence="1 10">Cofactor biosynthesis; (R)-pantothenate biosynthesis; (R)-pantoate from 3-methyl-2-oxobutanoate: step 2/2.</text>
</comment>
<dbReference type="EMBL" id="LBNE01000011">
    <property type="protein sequence ID" value="KKO70871.1"/>
    <property type="molecule type" value="Genomic_DNA"/>
</dbReference>
<dbReference type="InterPro" id="IPR050838">
    <property type="entry name" value="Ketopantoate_reductase"/>
</dbReference>
<reference evidence="13 14" key="1">
    <citation type="submission" date="2015-04" db="EMBL/GenBank/DDBJ databases">
        <title>Genome sequence of Kerstersia gyiorum CG1.</title>
        <authorList>
            <person name="Greninger A.L."/>
            <person name="Kozyreva V."/>
            <person name="Chaturvedi V."/>
        </authorList>
    </citation>
    <scope>NUCLEOTIDE SEQUENCE [LARGE SCALE GENOMIC DNA]</scope>
    <source>
        <strain evidence="13 14">CG1</strain>
    </source>
</reference>
<dbReference type="Gene3D" id="3.40.50.720">
    <property type="entry name" value="NAD(P)-binding Rossmann-like Domain"/>
    <property type="match status" value="1"/>
</dbReference>
<evidence type="ECO:0000256" key="2">
    <source>
        <dbReference type="ARBA" id="ARBA00007870"/>
    </source>
</evidence>
<comment type="catalytic activity">
    <reaction evidence="9 10">
        <text>(R)-pantoate + NADP(+) = 2-dehydropantoate + NADPH + H(+)</text>
        <dbReference type="Rhea" id="RHEA:16233"/>
        <dbReference type="ChEBI" id="CHEBI:11561"/>
        <dbReference type="ChEBI" id="CHEBI:15378"/>
        <dbReference type="ChEBI" id="CHEBI:15980"/>
        <dbReference type="ChEBI" id="CHEBI:57783"/>
        <dbReference type="ChEBI" id="CHEBI:58349"/>
        <dbReference type="EC" id="1.1.1.169"/>
    </reaction>
</comment>
<evidence type="ECO:0000256" key="3">
    <source>
        <dbReference type="ARBA" id="ARBA00013014"/>
    </source>
</evidence>
<comment type="similarity">
    <text evidence="2 10">Belongs to the ketopantoate reductase family.</text>
</comment>
<evidence type="ECO:0000256" key="5">
    <source>
        <dbReference type="ARBA" id="ARBA00022655"/>
    </source>
</evidence>